<evidence type="ECO:0000313" key="4">
    <source>
        <dbReference type="EMBL" id="RFU51749.1"/>
    </source>
</evidence>
<evidence type="ECO:0000259" key="1">
    <source>
        <dbReference type="PROSITE" id="PS51071"/>
    </source>
</evidence>
<sequence>MNFKERISIQFTNLTKTDKKISNILLKHPDYLIDNSAQEAAEIIGTSPAALVRLAKKMGYKGLADFKISLEDYAGQEPSREDYLEKPLITKVIDNYRDNLHLLEQQLDEGQLDRISDILAKAQHIKILGIGSSGLAAEQMVYFLLYQDKYTESVTSKTKMYYLSRSLTKEDVLLIYSVSANKDYDELLAAAKKAGAQLIMVTMNSQDKIREIAAEFVLLPSNLTNLGSASGEIYQLDNRSLFSVFSEILAAYIHKKVK</sequence>
<evidence type="ECO:0000313" key="3">
    <source>
        <dbReference type="EMBL" id="AXQ78006.1"/>
    </source>
</evidence>
<dbReference type="RefSeq" id="WP_116877408.1">
    <property type="nucleotide sequence ID" value="NZ_CP031733.1"/>
</dbReference>
<gene>
    <name evidence="3" type="ORF">DDV21_002420</name>
    <name evidence="4" type="ORF">DDV22_01345</name>
    <name evidence="5" type="ORF">DDV23_01855</name>
</gene>
<dbReference type="PANTHER" id="PTHR30514:SF21">
    <property type="entry name" value="RPIR-FAMILY TRANSCRIPTIONAL REGULATOR"/>
    <property type="match status" value="1"/>
</dbReference>
<dbReference type="GO" id="GO:0003677">
    <property type="term" value="F:DNA binding"/>
    <property type="evidence" value="ECO:0007669"/>
    <property type="project" value="InterPro"/>
</dbReference>
<feature type="domain" description="SIS" evidence="2">
    <location>
        <begin position="115"/>
        <end position="258"/>
    </location>
</feature>
<evidence type="ECO:0000313" key="8">
    <source>
        <dbReference type="Proteomes" id="UP000264056"/>
    </source>
</evidence>
<dbReference type="Proteomes" id="UP000262901">
    <property type="component" value="Unassembled WGS sequence"/>
</dbReference>
<accession>A0A346NAG1</accession>
<dbReference type="EMBL" id="QVQZ01000002">
    <property type="protein sequence ID" value="RFU53839.1"/>
    <property type="molecule type" value="Genomic_DNA"/>
</dbReference>
<dbReference type="Gene3D" id="1.10.10.10">
    <property type="entry name" value="Winged helix-like DNA-binding domain superfamily/Winged helix DNA-binding domain"/>
    <property type="match status" value="1"/>
</dbReference>
<dbReference type="GO" id="GO:0003700">
    <property type="term" value="F:DNA-binding transcription factor activity"/>
    <property type="evidence" value="ECO:0007669"/>
    <property type="project" value="InterPro"/>
</dbReference>
<dbReference type="Proteomes" id="UP000246115">
    <property type="component" value="Chromosome"/>
</dbReference>
<dbReference type="AlphaFoldDB" id="A0A372KNH7"/>
<reference evidence="4 8" key="1">
    <citation type="submission" date="2018-08" db="EMBL/GenBank/DDBJ databases">
        <title>Draft genome of Streptococcus sp .nov. Z2.</title>
        <authorList>
            <person name="Tian Z."/>
        </authorList>
    </citation>
    <scope>NUCLEOTIDE SEQUENCE [LARGE SCALE GENOMIC DNA]</scope>
    <source>
        <strain evidence="4 8">Z2</strain>
    </source>
</reference>
<reference evidence="5 7" key="2">
    <citation type="submission" date="2018-08" db="EMBL/GenBank/DDBJ databases">
        <title>Draft genome of Streptococcus sp. nov. Z1.</title>
        <authorList>
            <person name="Tian Z."/>
        </authorList>
    </citation>
    <scope>NUCLEOTIDE SEQUENCE [LARGE SCALE GENOMIC DNA]</scope>
    <source>
        <strain evidence="5">Z1</strain>
        <strain evidence="7">Z1(2018)</strain>
    </source>
</reference>
<dbReference type="InterPro" id="IPR046348">
    <property type="entry name" value="SIS_dom_sf"/>
</dbReference>
<evidence type="ECO:0000313" key="6">
    <source>
        <dbReference type="Proteomes" id="UP000246115"/>
    </source>
</evidence>
<reference evidence="3" key="4">
    <citation type="journal article" date="2019" name="Int. J. Syst. Evol. Microbiol.">
        <title>Streptococcus chenjunshii sp. nov. isolated from feces of Tibetan antelopes.</title>
        <authorList>
            <person name="Tian Z."/>
            <person name="Lu S."/>
            <person name="Jin D."/>
            <person name="Yang J."/>
            <person name="Pu J."/>
            <person name="Lai X.H."/>
            <person name="Bai X.N."/>
            <person name="Wu X.M."/>
            <person name="Li J."/>
            <person name="Wang S."/>
            <person name="Xu J."/>
        </authorList>
    </citation>
    <scope>NUCLEOTIDE SEQUENCE</scope>
    <source>
        <strain evidence="3">Z15</strain>
    </source>
</reference>
<dbReference type="InterPro" id="IPR009057">
    <property type="entry name" value="Homeodomain-like_sf"/>
</dbReference>
<feature type="domain" description="HTH rpiR-type" evidence="1">
    <location>
        <begin position="1"/>
        <end position="77"/>
    </location>
</feature>
<dbReference type="EMBL" id="CP031733">
    <property type="protein sequence ID" value="AXQ78006.1"/>
    <property type="molecule type" value="Genomic_DNA"/>
</dbReference>
<evidence type="ECO:0000259" key="2">
    <source>
        <dbReference type="PROSITE" id="PS51464"/>
    </source>
</evidence>
<name>A0A372KNH7_9STRE</name>
<evidence type="ECO:0000313" key="5">
    <source>
        <dbReference type="EMBL" id="RFU53839.1"/>
    </source>
</evidence>
<keyword evidence="8" id="KW-1185">Reference proteome</keyword>
<dbReference type="PANTHER" id="PTHR30514">
    <property type="entry name" value="GLUCOKINASE"/>
    <property type="match status" value="1"/>
</dbReference>
<proteinExistence type="predicted"/>
<dbReference type="Proteomes" id="UP000264056">
    <property type="component" value="Unassembled WGS sequence"/>
</dbReference>
<protein>
    <submittedName>
        <fullName evidence="5">MurR/RpiR family transcriptional regulator</fullName>
    </submittedName>
</protein>
<dbReference type="InterPro" id="IPR001347">
    <property type="entry name" value="SIS_dom"/>
</dbReference>
<dbReference type="EMBL" id="QVQY01000002">
    <property type="protein sequence ID" value="RFU51749.1"/>
    <property type="molecule type" value="Genomic_DNA"/>
</dbReference>
<dbReference type="InterPro" id="IPR036388">
    <property type="entry name" value="WH-like_DNA-bd_sf"/>
</dbReference>
<dbReference type="PROSITE" id="PS51464">
    <property type="entry name" value="SIS"/>
    <property type="match status" value="1"/>
</dbReference>
<dbReference type="GO" id="GO:1901135">
    <property type="term" value="P:carbohydrate derivative metabolic process"/>
    <property type="evidence" value="ECO:0007669"/>
    <property type="project" value="InterPro"/>
</dbReference>
<dbReference type="SUPFAM" id="SSF46689">
    <property type="entry name" value="Homeodomain-like"/>
    <property type="match status" value="1"/>
</dbReference>
<dbReference type="PROSITE" id="PS51071">
    <property type="entry name" value="HTH_RPIR"/>
    <property type="match status" value="1"/>
</dbReference>
<dbReference type="KEGG" id="schj:DDV21_002420"/>
<dbReference type="OrthoDB" id="1648815at2"/>
<evidence type="ECO:0000313" key="7">
    <source>
        <dbReference type="Proteomes" id="UP000262901"/>
    </source>
</evidence>
<dbReference type="InterPro" id="IPR000281">
    <property type="entry name" value="HTH_RpiR"/>
</dbReference>
<dbReference type="Pfam" id="PF01380">
    <property type="entry name" value="SIS"/>
    <property type="match status" value="1"/>
</dbReference>
<dbReference type="Pfam" id="PF01418">
    <property type="entry name" value="HTH_6"/>
    <property type="match status" value="1"/>
</dbReference>
<reference evidence="6" key="3">
    <citation type="submission" date="2018-08" db="EMBL/GenBank/DDBJ databases">
        <title>Streptococcus chenjunshii sp. nov., isolated from stools sample of the Tibetan antelope in the Qinghai-Tibet plateau, China.</title>
        <authorList>
            <person name="Tian Z."/>
        </authorList>
    </citation>
    <scope>NUCLEOTIDE SEQUENCE [LARGE SCALE GENOMIC DNA]</scope>
    <source>
        <strain evidence="6">Z15</strain>
    </source>
</reference>
<dbReference type="Gene3D" id="3.40.50.10490">
    <property type="entry name" value="Glucose-6-phosphate isomerase like protein, domain 1"/>
    <property type="match status" value="1"/>
</dbReference>
<accession>A0A372KNH7</accession>
<organism evidence="5 7">
    <name type="scientific">Streptococcus chenjunshii</name>
    <dbReference type="NCBI Taxonomy" id="2173853"/>
    <lineage>
        <taxon>Bacteria</taxon>
        <taxon>Bacillati</taxon>
        <taxon>Bacillota</taxon>
        <taxon>Bacilli</taxon>
        <taxon>Lactobacillales</taxon>
        <taxon>Streptococcaceae</taxon>
        <taxon>Streptococcus</taxon>
    </lineage>
</organism>
<dbReference type="SUPFAM" id="SSF53697">
    <property type="entry name" value="SIS domain"/>
    <property type="match status" value="1"/>
</dbReference>
<dbReference type="GO" id="GO:0097367">
    <property type="term" value="F:carbohydrate derivative binding"/>
    <property type="evidence" value="ECO:0007669"/>
    <property type="project" value="InterPro"/>
</dbReference>
<dbReference type="InterPro" id="IPR047640">
    <property type="entry name" value="RpiR-like"/>
</dbReference>